<dbReference type="EMBL" id="GL883029">
    <property type="protein sequence ID" value="EGG14009.1"/>
    <property type="molecule type" value="Genomic_DNA"/>
</dbReference>
<name>F4QE62_CACFS</name>
<dbReference type="RefSeq" id="XP_004350717.1">
    <property type="nucleotide sequence ID" value="XM_004350666.1"/>
</dbReference>
<organism evidence="1 2">
    <name type="scientific">Cavenderia fasciculata</name>
    <name type="common">Slime mold</name>
    <name type="synonym">Dictyostelium fasciculatum</name>
    <dbReference type="NCBI Taxonomy" id="261658"/>
    <lineage>
        <taxon>Eukaryota</taxon>
        <taxon>Amoebozoa</taxon>
        <taxon>Evosea</taxon>
        <taxon>Eumycetozoa</taxon>
        <taxon>Dictyostelia</taxon>
        <taxon>Acytosteliales</taxon>
        <taxon>Cavenderiaceae</taxon>
        <taxon>Cavenderia</taxon>
    </lineage>
</organism>
<evidence type="ECO:0000313" key="1">
    <source>
        <dbReference type="EMBL" id="EGG14009.1"/>
    </source>
</evidence>
<dbReference type="Proteomes" id="UP000007797">
    <property type="component" value="Unassembled WGS sequence"/>
</dbReference>
<dbReference type="GeneID" id="14866323"/>
<accession>F4QE62</accession>
<reference evidence="2" key="1">
    <citation type="journal article" date="2011" name="Genome Res.">
        <title>Phylogeny-wide analysis of social amoeba genomes highlights ancient origins for complex intercellular communication.</title>
        <authorList>
            <person name="Heidel A.J."/>
            <person name="Lawal H.M."/>
            <person name="Felder M."/>
            <person name="Schilde C."/>
            <person name="Helps N.R."/>
            <person name="Tunggal B."/>
            <person name="Rivero F."/>
            <person name="John U."/>
            <person name="Schleicher M."/>
            <person name="Eichinger L."/>
            <person name="Platzer M."/>
            <person name="Noegel A.A."/>
            <person name="Schaap P."/>
            <person name="Gloeckner G."/>
        </authorList>
    </citation>
    <scope>NUCLEOTIDE SEQUENCE [LARGE SCALE GENOMIC DNA]</scope>
    <source>
        <strain evidence="2">SH3</strain>
    </source>
</reference>
<dbReference type="AlphaFoldDB" id="F4QE62"/>
<protein>
    <submittedName>
        <fullName evidence="1">Uncharacterized protein</fullName>
    </submittedName>
</protein>
<dbReference type="KEGG" id="dfa:DFA_11771"/>
<dbReference type="SUPFAM" id="SSF52047">
    <property type="entry name" value="RNI-like"/>
    <property type="match status" value="1"/>
</dbReference>
<dbReference type="OrthoDB" id="2533297at2759"/>
<sequence>MKVDLDSIALLPRLEHLSVRGLAGAKLGQHRSLKSLRLDVNDYGSYRQRDCLADFGLDKFVSLTDLSLKNHCLESIGPDLPTSLTNDTPTKYIPFIDVARQTQDSPV</sequence>
<evidence type="ECO:0000313" key="2">
    <source>
        <dbReference type="Proteomes" id="UP000007797"/>
    </source>
</evidence>
<gene>
    <name evidence="1" type="ORF">DFA_11771</name>
</gene>
<keyword evidence="2" id="KW-1185">Reference proteome</keyword>
<proteinExistence type="predicted"/>